<evidence type="ECO:0000313" key="5">
    <source>
        <dbReference type="EMBL" id="RDI38548.1"/>
    </source>
</evidence>
<dbReference type="InterPro" id="IPR024191">
    <property type="entry name" value="Peptidase_M61"/>
</dbReference>
<accession>A0A370G435</accession>
<evidence type="ECO:0000259" key="4">
    <source>
        <dbReference type="Pfam" id="PF17899"/>
    </source>
</evidence>
<dbReference type="Pfam" id="PF17899">
    <property type="entry name" value="Peptidase_M61_N"/>
    <property type="match status" value="1"/>
</dbReference>
<keyword evidence="5" id="KW-0031">Aminopeptidase</keyword>
<dbReference type="Gene3D" id="1.10.390.10">
    <property type="entry name" value="Neutral Protease Domain 2"/>
    <property type="match status" value="1"/>
</dbReference>
<keyword evidence="5" id="KW-0378">Hydrolase</keyword>
<organism evidence="5 6">
    <name type="scientific">Gluconacetobacter liquefaciens</name>
    <name type="common">Acetobacter liquefaciens</name>
    <dbReference type="NCBI Taxonomy" id="89584"/>
    <lineage>
        <taxon>Bacteria</taxon>
        <taxon>Pseudomonadati</taxon>
        <taxon>Pseudomonadota</taxon>
        <taxon>Alphaproteobacteria</taxon>
        <taxon>Acetobacterales</taxon>
        <taxon>Acetobacteraceae</taxon>
        <taxon>Gluconacetobacter</taxon>
    </lineage>
</organism>
<proteinExistence type="predicted"/>
<name>A0A370G435_GLULI</name>
<feature type="domain" description="Peptidase M61 N-terminal" evidence="4">
    <location>
        <begin position="61"/>
        <end position="238"/>
    </location>
</feature>
<dbReference type="GO" id="GO:0004177">
    <property type="term" value="F:aminopeptidase activity"/>
    <property type="evidence" value="ECO:0007669"/>
    <property type="project" value="UniProtKB-KW"/>
</dbReference>
<dbReference type="AlphaFoldDB" id="A0A370G435"/>
<evidence type="ECO:0000256" key="1">
    <source>
        <dbReference type="SAM" id="MobiDB-lite"/>
    </source>
</evidence>
<dbReference type="InterPro" id="IPR027268">
    <property type="entry name" value="Peptidase_M4/M1_CTD_sf"/>
</dbReference>
<dbReference type="InterPro" id="IPR040756">
    <property type="entry name" value="Peptidase_M61_N"/>
</dbReference>
<dbReference type="Gene3D" id="2.60.40.3650">
    <property type="match status" value="1"/>
</dbReference>
<feature type="compositionally biased region" description="Pro residues" evidence="1">
    <location>
        <begin position="37"/>
        <end position="47"/>
    </location>
</feature>
<evidence type="ECO:0000313" key="6">
    <source>
        <dbReference type="Proteomes" id="UP000254958"/>
    </source>
</evidence>
<feature type="chain" id="PRO_5016967799" evidence="2">
    <location>
        <begin position="32"/>
        <end position="660"/>
    </location>
</feature>
<dbReference type="PIRSF" id="PIRSF016493">
    <property type="entry name" value="Glycyl_aminpptds"/>
    <property type="match status" value="1"/>
</dbReference>
<feature type="signal peptide" evidence="2">
    <location>
        <begin position="1"/>
        <end position="31"/>
    </location>
</feature>
<evidence type="ECO:0000259" key="3">
    <source>
        <dbReference type="Pfam" id="PF05299"/>
    </source>
</evidence>
<dbReference type="SUPFAM" id="SSF50156">
    <property type="entry name" value="PDZ domain-like"/>
    <property type="match status" value="1"/>
</dbReference>
<comment type="caution">
    <text evidence="5">The sequence shown here is derived from an EMBL/GenBank/DDBJ whole genome shotgun (WGS) entry which is preliminary data.</text>
</comment>
<gene>
    <name evidence="5" type="ORF">C7453_1037</name>
</gene>
<dbReference type="SUPFAM" id="SSF55486">
    <property type="entry name" value="Metalloproteases ('zincins'), catalytic domain"/>
    <property type="match status" value="1"/>
</dbReference>
<keyword evidence="6" id="KW-1185">Reference proteome</keyword>
<dbReference type="Pfam" id="PF05299">
    <property type="entry name" value="Peptidase_M61"/>
    <property type="match status" value="1"/>
</dbReference>
<keyword evidence="2" id="KW-0732">Signal</keyword>
<feature type="region of interest" description="Disordered" evidence="1">
    <location>
        <begin position="29"/>
        <end position="49"/>
    </location>
</feature>
<evidence type="ECO:0000256" key="2">
    <source>
        <dbReference type="SAM" id="SignalP"/>
    </source>
</evidence>
<dbReference type="RefSeq" id="WP_114726713.1">
    <property type="nucleotide sequence ID" value="NZ_BJMI01000005.1"/>
</dbReference>
<reference evidence="5 6" key="1">
    <citation type="submission" date="2018-07" db="EMBL/GenBank/DDBJ databases">
        <title>Genomic Encyclopedia of Type Strains, Phase IV (KMG-IV): sequencing the most valuable type-strain genomes for metagenomic binning, comparative biology and taxonomic classification.</title>
        <authorList>
            <person name="Goeker M."/>
        </authorList>
    </citation>
    <scope>NUCLEOTIDE SEQUENCE [LARGE SCALE GENOMIC DNA]</scope>
    <source>
        <strain evidence="5 6">DSM 5603</strain>
    </source>
</reference>
<keyword evidence="5" id="KW-0645">Protease</keyword>
<sequence>MRPLSKRILALSLSTALATVGLVGLSQSAGAADSQPQPEPLPLPDSIPAPRDVPFGGTIRLSVDATDLARHIMTVHETVPVPAALAATGGDLPLFYPMWLPGDHSPTGALDQFGGLVVKAGGTTLPWLRDTVTVSAFHIPVPKGAHTVDVSFQLLSPVSREEGRVVMTPAMLNVQWNAVALYPAGYFTRQIPVEASLRLPTGWQYGTALRAQSKAGDVVTFKPVPFNTLVDSPLFAGRYFRRIDLAPGAAVPVALNLVADKPGELEVTDAQIAAHRALVTQANLLYGSHHYDHYDFLLALTEELGGIGLEHHQSSENSGPRGYFTEWDKTFATRDLLAHEYTHSWNGKYRRPAGLWAPNFNTPQRGTGLWVYEGQTQYRGYVLAARAGLMTAPQVIEALAEVGAVYDTRRGRTWRPLIDTTNDPVIARRAPLSWRSWQRSEDYYSEGQLIWLDADTLIRQLSGGKHSLDDVARHFFGTNDGSFITSTYEFDDVVKALNDIQPYDWATFLHQRLDKTSEHAPLDGFTRGGYRLVYTDQPNKYVASFANVRHVADFAFSLGLTIGKSGTLGNVEWGSPAWQAGITRDAKVIAVNGEAYDPDVLREAIVEAKDAHAAPIALLLQEGDRYVTVSVPYHGGLRYPHLERVDGKPDMLADILAPRH</sequence>
<dbReference type="Proteomes" id="UP000254958">
    <property type="component" value="Unassembled WGS sequence"/>
</dbReference>
<dbReference type="EMBL" id="QQAW01000003">
    <property type="protein sequence ID" value="RDI38548.1"/>
    <property type="molecule type" value="Genomic_DNA"/>
</dbReference>
<dbReference type="InterPro" id="IPR036034">
    <property type="entry name" value="PDZ_sf"/>
</dbReference>
<protein>
    <submittedName>
        <fullName evidence="5">Glycyl aminopeptidase</fullName>
    </submittedName>
</protein>
<dbReference type="InterPro" id="IPR007963">
    <property type="entry name" value="Peptidase_M61_catalytic"/>
</dbReference>
<feature type="domain" description="Peptidase M61 catalytic" evidence="3">
    <location>
        <begin position="334"/>
        <end position="450"/>
    </location>
</feature>
<dbReference type="OrthoDB" id="9778516at2"/>